<evidence type="ECO:0000256" key="10">
    <source>
        <dbReference type="ARBA" id="ARBA00023203"/>
    </source>
</evidence>
<dbReference type="CDD" id="cd14473">
    <property type="entry name" value="FERM_B-lobe"/>
    <property type="match status" value="1"/>
</dbReference>
<dbReference type="GO" id="GO:0005634">
    <property type="term" value="C:nucleus"/>
    <property type="evidence" value="ECO:0007669"/>
    <property type="project" value="UniProtKB-SubCell"/>
</dbReference>
<feature type="compositionally biased region" description="Basic and acidic residues" evidence="17">
    <location>
        <begin position="474"/>
        <end position="501"/>
    </location>
</feature>
<sequence>MTTEASAVGEADTEGKPKPSVAEAERRPENKQSSEAEIQLENKQSPEPETEREPENKPSPEPETEREPENKPSPEAAAPEPEREKPSQKTQEQDSEPGSTESPIFTTTTEEEQLVKPRQRTSASRGLSRLFSSFLKRRSQCSDVEWAEVEKAEKDRKEKAEAGTKEEKLEQAKGEEKKEAEERGEKKEEEEAAKKAEKKKEEEEAAKKAEKKEEEAAKKAEKKKEEEEEAAKKAEKKKEEEEAAKKAKKKEEEAAKKAEKKKEEEEAAKKAEKKKKKEGEEAAKKEAVKKKKEEKEAAKKAEKKKKEEEEAAKKAEKKKKEEEEAARKAKKKEEEEAAKKAEKKKKEEEGVTKKEAEQQNQEEEAAEKKEEEKKKKKEGEAAKKAEKEGEAAKKEEKKKEEGEEAKKAEEKKEEEEEAKKEEEEAAKKAEKKKKEEEAKKEEKKTKDEEESAEKEEKKKGEEKTTKKTQKGKKKEKENKEEEKGKKNEANKEVKKNEENKELKKKKRKGKKKAGEEHKAGEQSTTEVQVKAPIAAPEPELRAEAEGEAEQERQEEPVEDQDHHSISSAETQPAQAEQKVNAEVEKEVVEGEEKEAGVEEKEKKEETEEEPAEQMEEGEANGGEGENTNGEDKMALAEEAKPSKRPRIMQCKVTLLDDTLFECELGKHATGSDLFVKVCDHLNLLERDYCGLAVWDTPTSRTWLDASKEIRKQVADYTYEFTFNVKFYPPDPAQLTEDLTRYYLCLQLRKDILSGLLPCSFVTLAMLGSYTAQSELGEYDPEVHGSHYTKELRLAPGQGKELEDKVMELHRTYRSMSPAQADMLFLENAKKLSMYGVDLHQAKDLEGVDITLGVCSGGLMVYKDKLRINRFPWPKVLKISYKRSSFFIKIRPSEQEQYESTIGFKLPNYKASKKLWKASVEHHTFFRVSSVEPPSSRSRFLALGSKFRYSGRTQAQTRQASSMIARPAPRFTRSASKRLSRTIDEAGDDDLQASQLSASPNKTEDDDWFFMLGSDQPQTLFSPARGRETFSVETSTQSWDDGKSVQTVRQAWQETETGQTVSRTVSQTWQGRVSDEQQQGRLEEEKEEDWSVLLGRRLSLPYVPYPMMKPPVKYRSAQVAKVATAKILERLLQPRQEQSDDWVMQLDRSFEFADTPPFSPPVSLEKEETRQERREVIKRLQEGVFLVEKLREVEVLDERLREVKVLEERLQEVDELEERIQEEVEARQEEEGGVEQEEGEVEEEVVEAAEENVEDVDELEEQIKEVFLKGLLPDESGEDEGLKEESMEEAEESEKGWSNVASTSSVVRRVDLRTQNSVTIVKEMRQQEGGMEEETLEQVAVSDEGLKEDEGWLEERKHQALVEGLPEGLEERRGEIRVERRRKKVTIVTQDESLPDELEKKASEKLSEDQIGGHFYKEGQLMVKFNELFAAEKLGLPIVTIQQEWLQEQEKVREEKQEERVEQVKISGEGLIEVKGGLEDRMRQMSEERLREGEQTVVKTKKTVRIVEEMRRTQKTLEEKSSEDILSEERLGDGFYTEGEVLVKFRKDVERVPHRVRQMEKPQEEEEEEEVVEVNMQPSQPEDKDDWVVLLDSLPHKTLYKPPVMPADSALVPVVSTRFSVVLVDTVEQRAPERECIEVEATQQQPERGLVEGRRLWQMQEDDWFMLLDLVDRVPSGVPTTPVSASLQEQVQVYVDETISSMVKVMTAVQREETRVTVVEEMELQEDQSRLEQKLSQREMEDGWFVLLDIVPREPSVIPSASVEERIPVYPEESVSSVVELTTVEQREERRVTVMEEERRQEEVILPPQPSREMDDDWFVQLDVVPRETSYKPPVAPAEPTPVSPDVISPVVEVKAEQQKPVVVLVEEMRPQQEREVEEWQRQPERDDDWFTLFADVREEPIIVPPVGFVLLDAVREERAGVPPVSLAVSDRVYPEVVPAKHLTIEPEPRVFVVEAVRLLPEDFALEGKATQPQREQDDDWFLQLDVAPKVAAAPVVVIYSGVKETVEQKPPKTVRIMEETVKMEEGPVVTPKEVDDDWFVLWDRAPSKILTTPKAFHVDREVIELVPRRTVIVVEETRKPHRVVEDRRQPEVELVKTLPPQERGEGDDWFTLFEASRQEPVKMPTVAVVTRPAPVVDVMVTSTEQRTQKRVTIVEERWREERTLQQRLPQRQREVDDDWFVLLDAAPKELVALRERLQVYTDITVVKGPAAQPKPRVVVEEEKRPAQPQRDVDDHWFVLRDKKSVAVVATHKAARPVSAPVFSQAALMEAGIPMAPLDLQQPQTSTPIRLPARQDDRKLQVTVEAVDEGSAEVKSKQTDTEEPVQMRKKRAKRTEGDSIYIRHSLLMLEDFEKPQEDLIRHHTSISELKRNFMASVPESRGPSEWDKRLSTHSPFRSLGINGQPLPDADGSVCITPIREELDTKAALQQDESSNTVRPSGGPSPSPASTETGPDRVDSKSHDAPGVAGPYVQDDEHVSSGTTTSHVPVVEVERAQLPHSYQLQGTVLEEEEPADPGSRGEQSGRITGTSHTSYFVSGVPHVIRCFQPPLVQTQTVTITDVSNSLPTDVSTKDVPIVQTQTISYESAEVSVDGTDGGKEATALSSIQSITSESSRETSGTSITTTTTHISKVVKGGASETRVEKRIVITADSEDDQGSDGGATAM</sequence>
<keyword evidence="9" id="KW-0112">Calmodulin-binding</keyword>
<organism evidence="19 20">
    <name type="scientific">Oncorhynchus mykiss</name>
    <name type="common">Rainbow trout</name>
    <name type="synonym">Salmo gairdneri</name>
    <dbReference type="NCBI Taxonomy" id="8022"/>
    <lineage>
        <taxon>Eukaryota</taxon>
        <taxon>Metazoa</taxon>
        <taxon>Chordata</taxon>
        <taxon>Craniata</taxon>
        <taxon>Vertebrata</taxon>
        <taxon>Euteleostomi</taxon>
        <taxon>Actinopterygii</taxon>
        <taxon>Neopterygii</taxon>
        <taxon>Teleostei</taxon>
        <taxon>Protacanthopterygii</taxon>
        <taxon>Salmoniformes</taxon>
        <taxon>Salmonidae</taxon>
        <taxon>Salmoninae</taxon>
        <taxon>Oncorhynchus</taxon>
    </lineage>
</organism>
<evidence type="ECO:0000256" key="13">
    <source>
        <dbReference type="ARBA" id="ARBA00023306"/>
    </source>
</evidence>
<feature type="compositionally biased region" description="Low complexity" evidence="17">
    <location>
        <begin position="2438"/>
        <end position="2448"/>
    </location>
</feature>
<dbReference type="InterPro" id="IPR019749">
    <property type="entry name" value="Band_41_domain"/>
</dbReference>
<dbReference type="PROSITE" id="PS50057">
    <property type="entry name" value="FERM_3"/>
    <property type="match status" value="1"/>
</dbReference>
<dbReference type="PRINTS" id="PR00661">
    <property type="entry name" value="ERMFAMILY"/>
</dbReference>
<feature type="compositionally biased region" description="Basic and acidic residues" evidence="17">
    <location>
        <begin position="13"/>
        <end position="34"/>
    </location>
</feature>
<evidence type="ECO:0000256" key="15">
    <source>
        <dbReference type="ARBA" id="ARBA00030419"/>
    </source>
</evidence>
<dbReference type="InterPro" id="IPR014352">
    <property type="entry name" value="FERM/acyl-CoA-bd_prot_sf"/>
</dbReference>
<dbReference type="Pfam" id="PF08736">
    <property type="entry name" value="FA"/>
    <property type="match status" value="1"/>
</dbReference>
<reference evidence="19" key="3">
    <citation type="submission" date="2025-09" db="UniProtKB">
        <authorList>
            <consortium name="Ensembl"/>
        </authorList>
    </citation>
    <scope>IDENTIFICATION</scope>
</reference>
<dbReference type="PANTHER" id="PTHR23280">
    <property type="entry name" value="4.1 G PROTEIN"/>
    <property type="match status" value="1"/>
</dbReference>
<keyword evidence="12" id="KW-0539">Nucleus</keyword>
<dbReference type="Gene3D" id="3.10.20.90">
    <property type="entry name" value="Phosphatidylinositol 3-kinase Catalytic Subunit, Chain A, domain 1"/>
    <property type="match status" value="1"/>
</dbReference>
<dbReference type="PRINTS" id="PR00935">
    <property type="entry name" value="BAND41"/>
</dbReference>
<feature type="compositionally biased region" description="Basic and acidic residues" evidence="17">
    <location>
        <begin position="538"/>
        <end position="564"/>
    </location>
</feature>
<feature type="compositionally biased region" description="Low complexity" evidence="17">
    <location>
        <begin position="122"/>
        <end position="134"/>
    </location>
</feature>
<evidence type="ECO:0000256" key="11">
    <source>
        <dbReference type="ARBA" id="ARBA00023212"/>
    </source>
</evidence>
<feature type="compositionally biased region" description="Acidic residues" evidence="17">
    <location>
        <begin position="1562"/>
        <end position="1571"/>
    </location>
</feature>
<dbReference type="SMART" id="SM00295">
    <property type="entry name" value="B41"/>
    <property type="match status" value="1"/>
</dbReference>
<feature type="region of interest" description="Disordered" evidence="17">
    <location>
        <begin position="1266"/>
        <end position="1300"/>
    </location>
</feature>
<comment type="subcellular location">
    <subcellularLocation>
        <location evidence="3">Cytoplasm</location>
        <location evidence="3">Cell cortex</location>
    </subcellularLocation>
    <subcellularLocation>
        <location evidence="2">Cytoplasm</location>
        <location evidence="2">Cytoskeleton</location>
    </subcellularLocation>
    <subcellularLocation>
        <location evidence="1">Nucleus</location>
    </subcellularLocation>
</comment>
<name>A0A8K9X2N3_ONCMY</name>
<feature type="region of interest" description="Disordered" evidence="17">
    <location>
        <begin position="2606"/>
        <end position="2625"/>
    </location>
</feature>
<dbReference type="Pfam" id="PF05902">
    <property type="entry name" value="4_1_CTD"/>
    <property type="match status" value="1"/>
</dbReference>
<dbReference type="InterPro" id="IPR014847">
    <property type="entry name" value="FA"/>
</dbReference>
<feature type="compositionally biased region" description="Basic residues" evidence="17">
    <location>
        <begin position="502"/>
        <end position="511"/>
    </location>
</feature>
<keyword evidence="20" id="KW-1185">Reference proteome</keyword>
<dbReference type="Ensembl" id="ENSOMYT00000157518.1">
    <property type="protein sequence ID" value="ENSOMYP00000126755.1"/>
    <property type="gene ID" value="ENSOMYG00000002954.2"/>
</dbReference>
<keyword evidence="7" id="KW-0132">Cell division</keyword>
<dbReference type="InterPro" id="IPR019748">
    <property type="entry name" value="FERM_central"/>
</dbReference>
<dbReference type="FunFam" id="1.20.80.10:FF:000001">
    <property type="entry name" value="Erythrocyte membrane protein band 4.1"/>
    <property type="match status" value="1"/>
</dbReference>
<feature type="region of interest" description="Disordered" evidence="17">
    <location>
        <begin position="2426"/>
        <end position="2482"/>
    </location>
</feature>
<feature type="compositionally biased region" description="Basic and acidic residues" evidence="17">
    <location>
        <begin position="277"/>
        <end position="357"/>
    </location>
</feature>
<evidence type="ECO:0000256" key="6">
    <source>
        <dbReference type="ARBA" id="ARBA00022553"/>
    </source>
</evidence>
<feature type="region of interest" description="Disordered" evidence="17">
    <location>
        <begin position="1556"/>
        <end position="1578"/>
    </location>
</feature>
<feature type="region of interest" description="Disordered" evidence="17">
    <location>
        <begin position="1323"/>
        <end position="1344"/>
    </location>
</feature>
<evidence type="ECO:0000256" key="7">
    <source>
        <dbReference type="ARBA" id="ARBA00022618"/>
    </source>
</evidence>
<feature type="compositionally biased region" description="Basic and acidic residues" evidence="17">
    <location>
        <begin position="366"/>
        <end position="447"/>
    </location>
</feature>
<feature type="compositionally biased region" description="Polar residues" evidence="17">
    <location>
        <begin position="96"/>
        <end position="108"/>
    </location>
</feature>
<dbReference type="GO" id="GO:0005886">
    <property type="term" value="C:plasma membrane"/>
    <property type="evidence" value="ECO:0007669"/>
    <property type="project" value="TreeGrafter"/>
</dbReference>
<dbReference type="GO" id="GO:0003779">
    <property type="term" value="F:actin binding"/>
    <property type="evidence" value="ECO:0007669"/>
    <property type="project" value="UniProtKB-KW"/>
</dbReference>
<dbReference type="FunFam" id="3.10.20.90:FF:000002">
    <property type="entry name" value="Erythrocyte protein band 4.1-like 3"/>
    <property type="match status" value="1"/>
</dbReference>
<dbReference type="GO" id="GO:0051301">
    <property type="term" value="P:cell division"/>
    <property type="evidence" value="ECO:0007669"/>
    <property type="project" value="UniProtKB-KW"/>
</dbReference>
<dbReference type="PANTHER" id="PTHR23280:SF12">
    <property type="entry name" value="PROTEIN 4.1"/>
    <property type="match status" value="1"/>
</dbReference>
<evidence type="ECO:0000256" key="5">
    <source>
        <dbReference type="ARBA" id="ARBA00022490"/>
    </source>
</evidence>
<keyword evidence="6" id="KW-0597">Phosphoprotein</keyword>
<evidence type="ECO:0000313" key="19">
    <source>
        <dbReference type="Ensembl" id="ENSOMYP00000126755.1"/>
    </source>
</evidence>
<feature type="region of interest" description="Disordered" evidence="17">
    <location>
        <begin position="2496"/>
        <end position="2526"/>
    </location>
</feature>
<accession>A0A8K9X2N3</accession>
<feature type="region of interest" description="Disordered" evidence="17">
    <location>
        <begin position="2309"/>
        <end position="2331"/>
    </location>
</feature>
<feature type="domain" description="FERM" evidence="18">
    <location>
        <begin position="648"/>
        <end position="929"/>
    </location>
</feature>
<dbReference type="GO" id="GO:0031032">
    <property type="term" value="P:actomyosin structure organization"/>
    <property type="evidence" value="ECO:0007669"/>
    <property type="project" value="TreeGrafter"/>
</dbReference>
<keyword evidence="11" id="KW-0206">Cytoskeleton</keyword>
<dbReference type="InterPro" id="IPR011993">
    <property type="entry name" value="PH-like_dom_sf"/>
</dbReference>
<feature type="compositionally biased region" description="Basic and acidic residues" evidence="17">
    <location>
        <begin position="454"/>
        <end position="465"/>
    </location>
</feature>
<dbReference type="GO" id="GO:0005198">
    <property type="term" value="F:structural molecule activity"/>
    <property type="evidence" value="ECO:0007669"/>
    <property type="project" value="InterPro"/>
</dbReference>
<dbReference type="InterPro" id="IPR000798">
    <property type="entry name" value="Ez/rad/moesin-like"/>
</dbReference>
<dbReference type="GO" id="GO:0005938">
    <property type="term" value="C:cell cortex"/>
    <property type="evidence" value="ECO:0007669"/>
    <property type="project" value="UniProtKB-SubCell"/>
</dbReference>
<dbReference type="SMART" id="SM01196">
    <property type="entry name" value="FERM_C"/>
    <property type="match status" value="1"/>
</dbReference>
<feature type="compositionally biased region" description="Basic and acidic residues" evidence="17">
    <location>
        <begin position="148"/>
        <end position="270"/>
    </location>
</feature>
<evidence type="ECO:0000256" key="8">
    <source>
        <dbReference type="ARBA" id="ARBA00022776"/>
    </source>
</evidence>
<evidence type="ECO:0000256" key="14">
    <source>
        <dbReference type="ARBA" id="ARBA00023658"/>
    </source>
</evidence>
<evidence type="ECO:0000256" key="2">
    <source>
        <dbReference type="ARBA" id="ARBA00004245"/>
    </source>
</evidence>
<dbReference type="GO" id="GO:0005856">
    <property type="term" value="C:cytoskeleton"/>
    <property type="evidence" value="ECO:0007669"/>
    <property type="project" value="UniProtKB-SubCell"/>
</dbReference>
<proteinExistence type="predicted"/>
<evidence type="ECO:0000256" key="3">
    <source>
        <dbReference type="ARBA" id="ARBA00004544"/>
    </source>
</evidence>
<feature type="compositionally biased region" description="Basic and acidic residues" evidence="17">
    <location>
        <begin position="2452"/>
        <end position="2462"/>
    </location>
</feature>
<dbReference type="InterPro" id="IPR000299">
    <property type="entry name" value="FERM_domain"/>
</dbReference>
<dbReference type="InterPro" id="IPR018980">
    <property type="entry name" value="FERM_PH-like_C"/>
</dbReference>
<keyword evidence="8" id="KW-0498">Mitosis</keyword>
<evidence type="ECO:0000313" key="20">
    <source>
        <dbReference type="Proteomes" id="UP000694395"/>
    </source>
</evidence>
<keyword evidence="5" id="KW-0963">Cytoplasm</keyword>
<dbReference type="GeneTree" id="ENSGT00940000157833"/>
<dbReference type="PROSITE" id="PS00660">
    <property type="entry name" value="FERM_1"/>
    <property type="match status" value="1"/>
</dbReference>
<evidence type="ECO:0000256" key="12">
    <source>
        <dbReference type="ARBA" id="ARBA00023242"/>
    </source>
</evidence>
<dbReference type="GO" id="GO:0005516">
    <property type="term" value="F:calmodulin binding"/>
    <property type="evidence" value="ECO:0007669"/>
    <property type="project" value="UniProtKB-KW"/>
</dbReference>
<reference evidence="19" key="1">
    <citation type="submission" date="2020-07" db="EMBL/GenBank/DDBJ databases">
        <title>A long reads based de novo assembly of the rainbow trout Arlee double haploid line genome.</title>
        <authorList>
            <person name="Gao G."/>
            <person name="Palti Y."/>
        </authorList>
    </citation>
    <scope>NUCLEOTIDE SEQUENCE [LARGE SCALE GENOMIC DNA]</scope>
</reference>
<feature type="compositionally biased region" description="Acidic residues" evidence="17">
    <location>
        <begin position="606"/>
        <end position="618"/>
    </location>
</feature>
<dbReference type="InterPro" id="IPR008379">
    <property type="entry name" value="Band_4.1_C"/>
</dbReference>
<feature type="region of interest" description="Disordered" evidence="17">
    <location>
        <begin position="1"/>
        <end position="630"/>
    </location>
</feature>
<dbReference type="Gene3D" id="1.20.80.10">
    <property type="match status" value="1"/>
</dbReference>
<dbReference type="Pfam" id="PF09380">
    <property type="entry name" value="FERM_C"/>
    <property type="match status" value="1"/>
</dbReference>
<evidence type="ECO:0000256" key="16">
    <source>
        <dbReference type="ARBA" id="ARBA00032586"/>
    </source>
</evidence>
<dbReference type="SMART" id="SM01195">
    <property type="entry name" value="FA"/>
    <property type="match status" value="1"/>
</dbReference>
<protein>
    <recommendedName>
        <fullName evidence="14">Protein 4.1</fullName>
    </recommendedName>
    <alternativeName>
        <fullName evidence="15">Band 4.1</fullName>
    </alternativeName>
    <alternativeName>
        <fullName evidence="16">Erythrocyte membrane protein band 4.1</fullName>
    </alternativeName>
</protein>
<feature type="compositionally biased region" description="Polar residues" evidence="17">
    <location>
        <begin position="565"/>
        <end position="574"/>
    </location>
</feature>
<dbReference type="Gene3D" id="2.30.29.30">
    <property type="entry name" value="Pleckstrin-homology domain (PH domain)/Phosphotyrosine-binding domain (PTB)"/>
    <property type="match status" value="1"/>
</dbReference>
<feature type="compositionally biased region" description="Acidic residues" evidence="17">
    <location>
        <begin position="1274"/>
        <end position="1291"/>
    </location>
</feature>
<keyword evidence="4" id="KW-0813">Transport</keyword>
<feature type="compositionally biased region" description="Basic and acidic residues" evidence="17">
    <location>
        <begin position="579"/>
        <end position="605"/>
    </location>
</feature>
<evidence type="ECO:0000256" key="17">
    <source>
        <dbReference type="SAM" id="MobiDB-lite"/>
    </source>
</evidence>
<dbReference type="PROSITE" id="PS00661">
    <property type="entry name" value="FERM_2"/>
    <property type="match status" value="1"/>
</dbReference>
<keyword evidence="10" id="KW-0009">Actin-binding</keyword>
<dbReference type="InterPro" id="IPR018979">
    <property type="entry name" value="FERM_N"/>
</dbReference>
<keyword evidence="13" id="KW-0131">Cell cycle</keyword>
<feature type="compositionally biased region" description="Basic and acidic residues" evidence="17">
    <location>
        <begin position="44"/>
        <end position="72"/>
    </location>
</feature>
<dbReference type="Pfam" id="PF00373">
    <property type="entry name" value="FERM_M"/>
    <property type="match status" value="1"/>
</dbReference>
<dbReference type="SUPFAM" id="SSF47031">
    <property type="entry name" value="Second domain of FERM"/>
    <property type="match status" value="1"/>
</dbReference>
<dbReference type="Pfam" id="PF09379">
    <property type="entry name" value="FERM_N"/>
    <property type="match status" value="1"/>
</dbReference>
<dbReference type="InterPro" id="IPR035963">
    <property type="entry name" value="FERM_2"/>
</dbReference>
<dbReference type="SUPFAM" id="SSF54236">
    <property type="entry name" value="Ubiquitin-like"/>
    <property type="match status" value="1"/>
</dbReference>
<evidence type="ECO:0000256" key="4">
    <source>
        <dbReference type="ARBA" id="ARBA00022448"/>
    </source>
</evidence>
<dbReference type="InterPro" id="IPR019747">
    <property type="entry name" value="FERM_CS"/>
</dbReference>
<dbReference type="SUPFAM" id="SSF50729">
    <property type="entry name" value="PH domain-like"/>
    <property type="match status" value="1"/>
</dbReference>
<evidence type="ECO:0000259" key="18">
    <source>
        <dbReference type="PROSITE" id="PS50057"/>
    </source>
</evidence>
<dbReference type="InterPro" id="IPR029071">
    <property type="entry name" value="Ubiquitin-like_domsf"/>
</dbReference>
<evidence type="ECO:0000256" key="1">
    <source>
        <dbReference type="ARBA" id="ARBA00004123"/>
    </source>
</evidence>
<reference evidence="19" key="2">
    <citation type="submission" date="2025-08" db="UniProtKB">
        <authorList>
            <consortium name="Ensembl"/>
        </authorList>
    </citation>
    <scope>IDENTIFICATION</scope>
</reference>
<evidence type="ECO:0000256" key="9">
    <source>
        <dbReference type="ARBA" id="ARBA00022860"/>
    </source>
</evidence>
<dbReference type="Proteomes" id="UP000694395">
    <property type="component" value="Chromosome 2"/>
</dbReference>
<dbReference type="FunFam" id="2.30.29.30:FF:000001">
    <property type="entry name" value="Erythrocyte membrane protein band 4.1"/>
    <property type="match status" value="1"/>
</dbReference>
<dbReference type="CDD" id="cd13184">
    <property type="entry name" value="FERM_C_4_1_family"/>
    <property type="match status" value="1"/>
</dbReference>